<organism evidence="2 3">
    <name type="scientific">Aequorivita echinoideorum</name>
    <dbReference type="NCBI Taxonomy" id="1549647"/>
    <lineage>
        <taxon>Bacteria</taxon>
        <taxon>Pseudomonadati</taxon>
        <taxon>Bacteroidota</taxon>
        <taxon>Flavobacteriia</taxon>
        <taxon>Flavobacteriales</taxon>
        <taxon>Flavobacteriaceae</taxon>
        <taxon>Aequorivita</taxon>
    </lineage>
</organism>
<feature type="domain" description="Glycosyl transferase family 1" evidence="1">
    <location>
        <begin position="194"/>
        <end position="360"/>
    </location>
</feature>
<dbReference type="Pfam" id="PF00534">
    <property type="entry name" value="Glycos_transf_1"/>
    <property type="match status" value="1"/>
</dbReference>
<accession>A0ABS5S655</accession>
<dbReference type="RefSeq" id="WP_214113332.1">
    <property type="nucleotide sequence ID" value="NZ_JAHCTB010000004.1"/>
</dbReference>
<proteinExistence type="predicted"/>
<dbReference type="EMBL" id="JAHCTB010000004">
    <property type="protein sequence ID" value="MBT0608463.1"/>
    <property type="molecule type" value="Genomic_DNA"/>
</dbReference>
<evidence type="ECO:0000259" key="1">
    <source>
        <dbReference type="Pfam" id="PF00534"/>
    </source>
</evidence>
<dbReference type="InterPro" id="IPR001296">
    <property type="entry name" value="Glyco_trans_1"/>
</dbReference>
<protein>
    <submittedName>
        <fullName evidence="2">Glycosyltransferase</fullName>
    </submittedName>
</protein>
<reference evidence="2 3" key="1">
    <citation type="submission" date="2021-05" db="EMBL/GenBank/DDBJ databases">
        <title>Aequorivita echinoideorum JCM 30378 genome.</title>
        <authorList>
            <person name="Zhang H."/>
            <person name="Li C."/>
        </authorList>
    </citation>
    <scope>NUCLEOTIDE SEQUENCE [LARGE SCALE GENOMIC DNA]</scope>
    <source>
        <strain evidence="2 3">JCM30378</strain>
    </source>
</reference>
<name>A0ABS5S655_9FLAO</name>
<evidence type="ECO:0000313" key="2">
    <source>
        <dbReference type="EMBL" id="MBT0608463.1"/>
    </source>
</evidence>
<gene>
    <name evidence="2" type="ORF">KIV10_09735</name>
</gene>
<dbReference type="SUPFAM" id="SSF53756">
    <property type="entry name" value="UDP-Glycosyltransferase/glycogen phosphorylase"/>
    <property type="match status" value="1"/>
</dbReference>
<keyword evidence="3" id="KW-1185">Reference proteome</keyword>
<comment type="caution">
    <text evidence="2">The sequence shown here is derived from an EMBL/GenBank/DDBJ whole genome shotgun (WGS) entry which is preliminary data.</text>
</comment>
<dbReference type="Gene3D" id="3.40.50.2000">
    <property type="entry name" value="Glycogen Phosphorylase B"/>
    <property type="match status" value="2"/>
</dbReference>
<dbReference type="Proteomes" id="UP001297092">
    <property type="component" value="Unassembled WGS sequence"/>
</dbReference>
<sequence length="378" mass="43385">MRLLIVTHTVHILCEGKLFAYAPYVREMDLWMKHAQSVEIVAPIFDKNPSEIMQAYKNQQIDFSEIAAISLVSISEILRTIVKLPAIFISIISAMKRADHIHLRCPGNIGLIGCLAQLFFPKKTKTAKYAGNWDPKAKQPLSYRFQKWILSNTFLTKNMQVLVYGNWPNQSKNVKPFFTATYPKSDPDSYRDETETKAERRFKTPFQFMFVGMLSAGKQPLYAVKLLENLQKKGIDCELKIYGEGPEREIIEHYIFENNLDKSILLFGNQNSETIKQAYQQSDFLLLPSKSEGWPKVVAEAMYWGVVPIATAISCVPWMLDNGERGILLEANFENDLGNIKSVLENKNEMDRLSANGKSWSRKYTLEYFDAEIQKLLK</sequence>
<dbReference type="PANTHER" id="PTHR12526:SF630">
    <property type="entry name" value="GLYCOSYLTRANSFERASE"/>
    <property type="match status" value="1"/>
</dbReference>
<dbReference type="CDD" id="cd03801">
    <property type="entry name" value="GT4_PimA-like"/>
    <property type="match status" value="1"/>
</dbReference>
<dbReference type="PANTHER" id="PTHR12526">
    <property type="entry name" value="GLYCOSYLTRANSFERASE"/>
    <property type="match status" value="1"/>
</dbReference>
<evidence type="ECO:0000313" key="3">
    <source>
        <dbReference type="Proteomes" id="UP001297092"/>
    </source>
</evidence>